<dbReference type="EMBL" id="BTSX01000004">
    <property type="protein sequence ID" value="GMS97530.1"/>
    <property type="molecule type" value="Genomic_DNA"/>
</dbReference>
<sequence>IFQKGEKHYHDYECDVVEDYQKKCDPITFARCETNITHTNSSEFSEIEIIGENLVVRSTTKEYSLMHPHERADSHPLENGIGFISCKTDSFIRAGTKVEHCYGMQHIVMDLNNDVTAAERQMIEHYKEQKRADMERKERIRKEREEANSSWIVRFFNTLIDFLFSSLFGRIILACLNIICLILVVSVIVYCKGISCLSRCIPQCGTCSTGR</sequence>
<evidence type="ECO:0000256" key="1">
    <source>
        <dbReference type="SAM" id="Coils"/>
    </source>
</evidence>
<organism evidence="3 4">
    <name type="scientific">Pristionchus entomophagus</name>
    <dbReference type="NCBI Taxonomy" id="358040"/>
    <lineage>
        <taxon>Eukaryota</taxon>
        <taxon>Metazoa</taxon>
        <taxon>Ecdysozoa</taxon>
        <taxon>Nematoda</taxon>
        <taxon>Chromadorea</taxon>
        <taxon>Rhabditida</taxon>
        <taxon>Rhabditina</taxon>
        <taxon>Diplogasteromorpha</taxon>
        <taxon>Diplogasteroidea</taxon>
        <taxon>Neodiplogasteridae</taxon>
        <taxon>Pristionchus</taxon>
    </lineage>
</organism>
<keyword evidence="2" id="KW-0812">Transmembrane</keyword>
<comment type="caution">
    <text evidence="3">The sequence shown here is derived from an EMBL/GenBank/DDBJ whole genome shotgun (WGS) entry which is preliminary data.</text>
</comment>
<evidence type="ECO:0008006" key="5">
    <source>
        <dbReference type="Google" id="ProtNLM"/>
    </source>
</evidence>
<evidence type="ECO:0000313" key="4">
    <source>
        <dbReference type="Proteomes" id="UP001432027"/>
    </source>
</evidence>
<evidence type="ECO:0000256" key="2">
    <source>
        <dbReference type="SAM" id="Phobius"/>
    </source>
</evidence>
<feature type="non-terminal residue" evidence="3">
    <location>
        <position position="1"/>
    </location>
</feature>
<feature type="transmembrane region" description="Helical" evidence="2">
    <location>
        <begin position="167"/>
        <end position="190"/>
    </location>
</feature>
<gene>
    <name evidence="3" type="ORF">PENTCL1PPCAC_19705</name>
</gene>
<keyword evidence="2" id="KW-0472">Membrane</keyword>
<proteinExistence type="predicted"/>
<protein>
    <recommendedName>
        <fullName evidence="5">Glycoprotein</fullName>
    </recommendedName>
</protein>
<dbReference type="Proteomes" id="UP001432027">
    <property type="component" value="Unassembled WGS sequence"/>
</dbReference>
<reference evidence="3" key="1">
    <citation type="submission" date="2023-10" db="EMBL/GenBank/DDBJ databases">
        <title>Genome assembly of Pristionchus species.</title>
        <authorList>
            <person name="Yoshida K."/>
            <person name="Sommer R.J."/>
        </authorList>
    </citation>
    <scope>NUCLEOTIDE SEQUENCE</scope>
    <source>
        <strain evidence="3">RS0144</strain>
    </source>
</reference>
<evidence type="ECO:0000313" key="3">
    <source>
        <dbReference type="EMBL" id="GMS97530.1"/>
    </source>
</evidence>
<keyword evidence="1" id="KW-0175">Coiled coil</keyword>
<dbReference type="AlphaFoldDB" id="A0AAV5TTC6"/>
<feature type="non-terminal residue" evidence="3">
    <location>
        <position position="211"/>
    </location>
</feature>
<keyword evidence="4" id="KW-1185">Reference proteome</keyword>
<name>A0AAV5TTC6_9BILA</name>
<feature type="coiled-coil region" evidence="1">
    <location>
        <begin position="108"/>
        <end position="147"/>
    </location>
</feature>
<keyword evidence="2" id="KW-1133">Transmembrane helix</keyword>
<accession>A0AAV5TTC6</accession>